<evidence type="ECO:0000313" key="14">
    <source>
        <dbReference type="Proteomes" id="UP000094412"/>
    </source>
</evidence>
<dbReference type="GO" id="GO:0015386">
    <property type="term" value="F:potassium:proton antiporter activity"/>
    <property type="evidence" value="ECO:0007669"/>
    <property type="project" value="TreeGrafter"/>
</dbReference>
<feature type="transmembrane region" description="Helical" evidence="10">
    <location>
        <begin position="238"/>
        <end position="258"/>
    </location>
</feature>
<feature type="transmembrane region" description="Helical" evidence="10">
    <location>
        <begin position="54"/>
        <end position="71"/>
    </location>
</feature>
<name>A0A1C2DNQ7_9HYPH</name>
<comment type="similarity">
    <text evidence="10">Belongs to the monovalent cation:proton antiporter 1 (CPA1) transporter (TC 2.A.36) family.</text>
</comment>
<evidence type="ECO:0000256" key="2">
    <source>
        <dbReference type="ARBA" id="ARBA00022448"/>
    </source>
</evidence>
<comment type="function">
    <text evidence="10">Na(+)/H(+) antiporter that extrudes sodium in exchange for external protons.</text>
</comment>
<dbReference type="Proteomes" id="UP000094412">
    <property type="component" value="Unassembled WGS sequence"/>
</dbReference>
<feature type="transmembrane region" description="Helical" evidence="10">
    <location>
        <begin position="357"/>
        <end position="380"/>
    </location>
</feature>
<dbReference type="GO" id="GO:0051453">
    <property type="term" value="P:regulation of intracellular pH"/>
    <property type="evidence" value="ECO:0007669"/>
    <property type="project" value="TreeGrafter"/>
</dbReference>
<evidence type="ECO:0000256" key="11">
    <source>
        <dbReference type="SAM" id="MobiDB-lite"/>
    </source>
</evidence>
<evidence type="ECO:0000313" key="13">
    <source>
        <dbReference type="EMBL" id="OCX16245.1"/>
    </source>
</evidence>
<evidence type="ECO:0000256" key="3">
    <source>
        <dbReference type="ARBA" id="ARBA00022475"/>
    </source>
</evidence>
<keyword evidence="3" id="KW-1003">Cell membrane</keyword>
<dbReference type="AlphaFoldDB" id="A0A1C2DNQ7"/>
<dbReference type="NCBIfam" id="TIGR00831">
    <property type="entry name" value="a_cpa1"/>
    <property type="match status" value="1"/>
</dbReference>
<protein>
    <submittedName>
        <fullName evidence="13">Na+/H+ antiporter</fullName>
    </submittedName>
</protein>
<dbReference type="PANTHER" id="PTHR10110:SF86">
    <property type="entry name" value="SODIUM_HYDROGEN EXCHANGER 7"/>
    <property type="match status" value="1"/>
</dbReference>
<keyword evidence="10" id="KW-0997">Cell inner membrane</keyword>
<dbReference type="Gene3D" id="6.10.140.1330">
    <property type="match status" value="1"/>
</dbReference>
<comment type="caution">
    <text evidence="10">Lacks conserved residue(s) required for the propagation of feature annotation.</text>
</comment>
<reference evidence="13 14" key="1">
    <citation type="submission" date="2016-08" db="EMBL/GenBank/DDBJ databases">
        <title>Whole genome sequence of Mesorhizobium sp. strain UASWS1009 isolated from industrial sewage.</title>
        <authorList>
            <person name="Crovadore J."/>
            <person name="Calmin G."/>
            <person name="Chablais R."/>
            <person name="Cochard B."/>
            <person name="Lefort F."/>
        </authorList>
    </citation>
    <scope>NUCLEOTIDE SEQUENCE [LARGE SCALE GENOMIC DNA]</scope>
    <source>
        <strain evidence="13 14">UASWS1009</strain>
    </source>
</reference>
<dbReference type="PANTHER" id="PTHR10110">
    <property type="entry name" value="SODIUM/HYDROGEN EXCHANGER"/>
    <property type="match status" value="1"/>
</dbReference>
<dbReference type="GO" id="GO:0005886">
    <property type="term" value="C:plasma membrane"/>
    <property type="evidence" value="ECO:0007669"/>
    <property type="project" value="UniProtKB-SubCell"/>
</dbReference>
<feature type="transmembrane region" description="Helical" evidence="10">
    <location>
        <begin position="213"/>
        <end position="232"/>
    </location>
</feature>
<dbReference type="GO" id="GO:0015385">
    <property type="term" value="F:sodium:proton antiporter activity"/>
    <property type="evidence" value="ECO:0007669"/>
    <property type="project" value="InterPro"/>
</dbReference>
<evidence type="ECO:0000259" key="12">
    <source>
        <dbReference type="Pfam" id="PF00999"/>
    </source>
</evidence>
<accession>A0A1C2DNQ7</accession>
<feature type="transmembrane region" description="Helical" evidence="10">
    <location>
        <begin position="392"/>
        <end position="416"/>
    </location>
</feature>
<comment type="caution">
    <text evidence="13">The sequence shown here is derived from an EMBL/GenBank/DDBJ whole genome shotgun (WGS) entry which is preliminary data.</text>
</comment>
<keyword evidence="10" id="KW-0050">Antiport</keyword>
<keyword evidence="5 10" id="KW-1133">Transmembrane helix</keyword>
<dbReference type="GO" id="GO:0098719">
    <property type="term" value="P:sodium ion import across plasma membrane"/>
    <property type="evidence" value="ECO:0007669"/>
    <property type="project" value="TreeGrafter"/>
</dbReference>
<dbReference type="InterPro" id="IPR018422">
    <property type="entry name" value="Cation/H_exchanger_CPA1"/>
</dbReference>
<evidence type="ECO:0000256" key="10">
    <source>
        <dbReference type="RuleBase" id="RU366002"/>
    </source>
</evidence>
<feature type="transmembrane region" description="Helical" evidence="10">
    <location>
        <begin position="181"/>
        <end position="201"/>
    </location>
</feature>
<dbReference type="OrthoDB" id="9809206at2"/>
<proteinExistence type="inferred from homology"/>
<feature type="transmembrane region" description="Helical" evidence="10">
    <location>
        <begin position="83"/>
        <end position="106"/>
    </location>
</feature>
<keyword evidence="2 10" id="KW-0813">Transport</keyword>
<keyword evidence="14" id="KW-1185">Reference proteome</keyword>
<dbReference type="RefSeq" id="WP_024926289.1">
    <property type="nucleotide sequence ID" value="NZ_MDEO01000033.1"/>
</dbReference>
<comment type="subcellular location">
    <subcellularLocation>
        <location evidence="10">Cell inner membrane</location>
        <topology evidence="10">Multi-pass membrane protein</topology>
    </subcellularLocation>
    <subcellularLocation>
        <location evidence="1">Cell membrane</location>
        <topology evidence="1">Multi-pass membrane protein</topology>
    </subcellularLocation>
</comment>
<dbReference type="STRING" id="1566387.QV13_15465"/>
<keyword evidence="8 10" id="KW-0472">Membrane</keyword>
<keyword evidence="4 10" id="KW-0812">Transmembrane</keyword>
<dbReference type="InterPro" id="IPR006153">
    <property type="entry name" value="Cation/H_exchanger_TM"/>
</dbReference>
<feature type="transmembrane region" description="Helical" evidence="10">
    <location>
        <begin position="270"/>
        <end position="291"/>
    </location>
</feature>
<keyword evidence="7 10" id="KW-0406">Ion transport</keyword>
<feature type="transmembrane region" description="Helical" evidence="10">
    <location>
        <begin position="311"/>
        <end position="336"/>
    </location>
</feature>
<dbReference type="InterPro" id="IPR004705">
    <property type="entry name" value="Cation/H_exchanger_CPA1_bac"/>
</dbReference>
<evidence type="ECO:0000256" key="5">
    <source>
        <dbReference type="ARBA" id="ARBA00022989"/>
    </source>
</evidence>
<keyword evidence="6 10" id="KW-0915">Sodium</keyword>
<evidence type="ECO:0000256" key="9">
    <source>
        <dbReference type="ARBA" id="ARBA00023201"/>
    </source>
</evidence>
<evidence type="ECO:0000256" key="4">
    <source>
        <dbReference type="ARBA" id="ARBA00022692"/>
    </source>
</evidence>
<evidence type="ECO:0000256" key="7">
    <source>
        <dbReference type="ARBA" id="ARBA00023065"/>
    </source>
</evidence>
<feature type="compositionally biased region" description="Basic residues" evidence="11">
    <location>
        <begin position="548"/>
        <end position="561"/>
    </location>
</feature>
<evidence type="ECO:0000256" key="6">
    <source>
        <dbReference type="ARBA" id="ARBA00023053"/>
    </source>
</evidence>
<feature type="region of interest" description="Disordered" evidence="11">
    <location>
        <begin position="541"/>
        <end position="561"/>
    </location>
</feature>
<gene>
    <name evidence="13" type="ORF">QV13_15465</name>
</gene>
<feature type="domain" description="Cation/H+ exchanger transmembrane" evidence="12">
    <location>
        <begin position="12"/>
        <end position="416"/>
    </location>
</feature>
<dbReference type="EMBL" id="MDEO01000033">
    <property type="protein sequence ID" value="OCX16245.1"/>
    <property type="molecule type" value="Genomic_DNA"/>
</dbReference>
<keyword evidence="9 10" id="KW-0739">Sodium transport</keyword>
<evidence type="ECO:0000256" key="1">
    <source>
        <dbReference type="ARBA" id="ARBA00004651"/>
    </source>
</evidence>
<organism evidence="13 14">
    <name type="scientific">Mesorhizobium hungaricum</name>
    <dbReference type="NCBI Taxonomy" id="1566387"/>
    <lineage>
        <taxon>Bacteria</taxon>
        <taxon>Pseudomonadati</taxon>
        <taxon>Pseudomonadota</taxon>
        <taxon>Alphaproteobacteria</taxon>
        <taxon>Hyphomicrobiales</taxon>
        <taxon>Phyllobacteriaceae</taxon>
        <taxon>Mesorhizobium</taxon>
    </lineage>
</organism>
<sequence length="561" mass="59928">MAVATLILLLLVLVAASGVLVRILPLPLPIIQIGLGILLAWPIDGLRVELEPELFLLVFVPPLLFIDGLLLPKREFAELAPRIFGLAFGLVFFTVVVFGYALHWLLPQVPLPVAFALAAVLSPTDAVAVSSIVGRDLVPAHIRHILEGESLLNDASGLVVLRFAVAAALTGQFSIGETAMTFVLVALGGALAGFAMLWATAKALRIVARLGDIRPEVEVVILILLPFAAYLLAEQFHFSGILAAVTAGLYVGRSGLFGSLSIPARMQNMALIEVLSFTFNGVIFLLLGLQLPTIIRNVPPDLSLYGTIWEPVLAVITLTLILLAIRFAWIVFGSAVRGAVDRWRGRASLRLTTRLKVVMTLAGVRGAITLAGILSLPLVISENGPPFPARDLVVFIAAGVIICSLVLASITLPVVARGIPLDDEDMNANEERLARQVAAEAAIARIEEMVDEAHADPALHEARLAVSQRLIPNYRQRLGAGDADDPAAVDMQPVLQSMRDAALDAERAALVDLLRARKINDTTMRAVMGEVMLGLALSARKQANSPARAKKPAAKKAGAKR</sequence>
<evidence type="ECO:0000256" key="8">
    <source>
        <dbReference type="ARBA" id="ARBA00023136"/>
    </source>
</evidence>
<dbReference type="Pfam" id="PF00999">
    <property type="entry name" value="Na_H_Exchanger"/>
    <property type="match status" value="1"/>
</dbReference>